<comment type="similarity">
    <text evidence="3">Belongs to the exportin family.</text>
</comment>
<dbReference type="GO" id="GO:0006611">
    <property type="term" value="P:protein export from nucleus"/>
    <property type="evidence" value="ECO:0007669"/>
    <property type="project" value="TreeGrafter"/>
</dbReference>
<evidence type="ECO:0000313" key="9">
    <source>
        <dbReference type="EMBL" id="KOB67592.1"/>
    </source>
</evidence>
<dbReference type="InterPro" id="IPR044189">
    <property type="entry name" value="XPO4/7-like"/>
</dbReference>
<keyword evidence="6" id="KW-0653">Protein transport</keyword>
<evidence type="ECO:0000256" key="3">
    <source>
        <dbReference type="ARBA" id="ARBA00009466"/>
    </source>
</evidence>
<evidence type="ECO:0000256" key="2">
    <source>
        <dbReference type="ARBA" id="ARBA00004496"/>
    </source>
</evidence>
<evidence type="ECO:0000256" key="4">
    <source>
        <dbReference type="ARBA" id="ARBA00022448"/>
    </source>
</evidence>
<accession>A0A0L7KWE9</accession>
<sequence length="633" mass="71875">MDNSTIQTLETAAQMLMAPPNMVSSEQRHQAESVFLEFRASKNPYQMCRELLEKCTSEYVLFEAASLLKTGLIREWNLLSETDISSLREYLLNYLLRKDAPPFLREKLLQTIAIIIKRGSIDDSGRERKALIGELEKIILSSPINQQKLACSLILAIMQEYAITVKSADVGLMWDVHFRLKKSFEASDLKRIFRFTVSILQQIVRSGHHAEGEQAMLTKQLLTIVEAVLCWSHVSPLLSKRLIGAFEAIHESDSAPALRLGMNWMDTIMQPELLSLFFEIHMYVRSNPELLNYSLTCLTQLASLSGYPDDLKKQYFDYYVSGFLNAMAYINEPYDRELLGIADIYRRLNQFFRPAAIAAAPPAFLQTLTTLTDDMEEDERQLHSCNLMTIGAIARKAPAHCAHVLFTLLQDRSKSYNELVEVKTIGDMEEDERQLHSCNLMTIGAIARKAPAHCAHVLFTLLQDRSKRYNELDEVKTIGDMEEDERQLHSCNFMTIGAIARKAPAHCAHNMCCLLCCKTGAKGMFYISYNELDEVKTIGDMEEDERQLHSCNLMTIGAIARKAPAHCAHVLFTLLQDRSKSYNELDEVKTIGDMEEDERQLHSCNLMTIGAIARKAPAHCAHVLFTLLQDRSK</sequence>
<keyword evidence="10" id="KW-1185">Reference proteome</keyword>
<dbReference type="GO" id="GO:0005049">
    <property type="term" value="F:nuclear export signal receptor activity"/>
    <property type="evidence" value="ECO:0007669"/>
    <property type="project" value="InterPro"/>
</dbReference>
<dbReference type="PANTHER" id="PTHR12596:SF1">
    <property type="entry name" value="EXPORTIN-4"/>
    <property type="match status" value="1"/>
</dbReference>
<name>A0A0L7KWE9_OPEBR</name>
<organism evidence="9 10">
    <name type="scientific">Operophtera brumata</name>
    <name type="common">Winter moth</name>
    <name type="synonym">Phalaena brumata</name>
    <dbReference type="NCBI Taxonomy" id="104452"/>
    <lineage>
        <taxon>Eukaryota</taxon>
        <taxon>Metazoa</taxon>
        <taxon>Ecdysozoa</taxon>
        <taxon>Arthropoda</taxon>
        <taxon>Hexapoda</taxon>
        <taxon>Insecta</taxon>
        <taxon>Pterygota</taxon>
        <taxon>Neoptera</taxon>
        <taxon>Endopterygota</taxon>
        <taxon>Lepidoptera</taxon>
        <taxon>Glossata</taxon>
        <taxon>Ditrysia</taxon>
        <taxon>Geometroidea</taxon>
        <taxon>Geometridae</taxon>
        <taxon>Larentiinae</taxon>
        <taxon>Operophtera</taxon>
    </lineage>
</organism>
<evidence type="ECO:0000256" key="5">
    <source>
        <dbReference type="ARBA" id="ARBA00022490"/>
    </source>
</evidence>
<feature type="non-terminal residue" evidence="9">
    <location>
        <position position="633"/>
    </location>
</feature>
<gene>
    <name evidence="9" type="ORF">OBRU01_11854</name>
</gene>
<keyword evidence="4" id="KW-0813">Transport</keyword>
<proteinExistence type="inferred from homology"/>
<dbReference type="InterPro" id="IPR016024">
    <property type="entry name" value="ARM-type_fold"/>
</dbReference>
<keyword evidence="9" id="KW-0675">Receptor</keyword>
<dbReference type="EMBL" id="JTDY01004921">
    <property type="protein sequence ID" value="KOB67592.1"/>
    <property type="molecule type" value="Genomic_DNA"/>
</dbReference>
<comment type="subcellular location">
    <subcellularLocation>
        <location evidence="2">Cytoplasm</location>
    </subcellularLocation>
    <subcellularLocation>
        <location evidence="1">Nucleus</location>
    </subcellularLocation>
</comment>
<keyword evidence="7" id="KW-0539">Nucleus</keyword>
<protein>
    <recommendedName>
        <fullName evidence="8">Exportin-4</fullName>
    </recommendedName>
</protein>
<evidence type="ECO:0000256" key="7">
    <source>
        <dbReference type="ARBA" id="ARBA00023242"/>
    </source>
</evidence>
<dbReference type="AlphaFoldDB" id="A0A0L7KWE9"/>
<evidence type="ECO:0000313" key="10">
    <source>
        <dbReference type="Proteomes" id="UP000037510"/>
    </source>
</evidence>
<dbReference type="Gene3D" id="1.25.10.10">
    <property type="entry name" value="Leucine-rich Repeat Variant"/>
    <property type="match status" value="1"/>
</dbReference>
<dbReference type="GO" id="GO:0005737">
    <property type="term" value="C:cytoplasm"/>
    <property type="evidence" value="ECO:0007669"/>
    <property type="project" value="UniProtKB-SubCell"/>
</dbReference>
<evidence type="ECO:0000256" key="6">
    <source>
        <dbReference type="ARBA" id="ARBA00022927"/>
    </source>
</evidence>
<reference evidence="9 10" key="1">
    <citation type="journal article" date="2015" name="Genome Biol. Evol.">
        <title>The genome of winter moth (Operophtera brumata) provides a genomic perspective on sexual dimorphism and phenology.</title>
        <authorList>
            <person name="Derks M.F."/>
            <person name="Smit S."/>
            <person name="Salis L."/>
            <person name="Schijlen E."/>
            <person name="Bossers A."/>
            <person name="Mateman C."/>
            <person name="Pijl A.S."/>
            <person name="de Ridder D."/>
            <person name="Groenen M.A."/>
            <person name="Visser M.E."/>
            <person name="Megens H.J."/>
        </authorList>
    </citation>
    <scope>NUCLEOTIDE SEQUENCE [LARGE SCALE GENOMIC DNA]</scope>
    <source>
        <strain evidence="9">WM2013NL</strain>
        <tissue evidence="9">Head and thorax</tissue>
    </source>
</reference>
<dbReference type="SUPFAM" id="SSF48371">
    <property type="entry name" value="ARM repeat"/>
    <property type="match status" value="1"/>
</dbReference>
<dbReference type="InterPro" id="IPR011989">
    <property type="entry name" value="ARM-like"/>
</dbReference>
<evidence type="ECO:0000256" key="1">
    <source>
        <dbReference type="ARBA" id="ARBA00004123"/>
    </source>
</evidence>
<dbReference type="GO" id="GO:0005643">
    <property type="term" value="C:nuclear pore"/>
    <property type="evidence" value="ECO:0007669"/>
    <property type="project" value="TreeGrafter"/>
</dbReference>
<dbReference type="Proteomes" id="UP000037510">
    <property type="component" value="Unassembled WGS sequence"/>
</dbReference>
<dbReference type="PANTHER" id="PTHR12596">
    <property type="entry name" value="EXPORTIN 4,7-RELATED"/>
    <property type="match status" value="1"/>
</dbReference>
<evidence type="ECO:0000256" key="8">
    <source>
        <dbReference type="ARBA" id="ARBA00040444"/>
    </source>
</evidence>
<comment type="caution">
    <text evidence="9">The sequence shown here is derived from an EMBL/GenBank/DDBJ whole genome shotgun (WGS) entry which is preliminary data.</text>
</comment>
<keyword evidence="5" id="KW-0963">Cytoplasm</keyword>
<dbReference type="STRING" id="104452.A0A0L7KWE9"/>